<dbReference type="RefSeq" id="XP_015606559.1">
    <property type="nucleotide sequence ID" value="XM_015751073.2"/>
</dbReference>
<dbReference type="Proteomes" id="UP000694920">
    <property type="component" value="Unplaced"/>
</dbReference>
<dbReference type="AlphaFoldDB" id="A0AAJ7FSV3"/>
<keyword evidence="1" id="KW-0175">Coiled coil</keyword>
<keyword evidence="3" id="KW-1185">Reference proteome</keyword>
<organism evidence="3 5">
    <name type="scientific">Cephus cinctus</name>
    <name type="common">Wheat stem sawfly</name>
    <dbReference type="NCBI Taxonomy" id="211228"/>
    <lineage>
        <taxon>Eukaryota</taxon>
        <taxon>Metazoa</taxon>
        <taxon>Ecdysozoa</taxon>
        <taxon>Arthropoda</taxon>
        <taxon>Hexapoda</taxon>
        <taxon>Insecta</taxon>
        <taxon>Pterygota</taxon>
        <taxon>Neoptera</taxon>
        <taxon>Endopterygota</taxon>
        <taxon>Hymenoptera</taxon>
        <taxon>Cephoidea</taxon>
        <taxon>Cephidae</taxon>
        <taxon>Cephus</taxon>
    </lineage>
</organism>
<evidence type="ECO:0000313" key="4">
    <source>
        <dbReference type="RefSeq" id="XP_015606558.1"/>
    </source>
</evidence>
<feature type="coiled-coil region" evidence="1">
    <location>
        <begin position="319"/>
        <end position="346"/>
    </location>
</feature>
<reference evidence="4 5" key="1">
    <citation type="submission" date="2025-04" db="UniProtKB">
        <authorList>
            <consortium name="RefSeq"/>
        </authorList>
    </citation>
    <scope>IDENTIFICATION</scope>
</reference>
<accession>A0AAJ7FSV3</accession>
<sequence>MWFDQQTVITLKQPDGLFKSEFGDNMILENFTTSYLTAPGDNYGSTMYKVEATIKNNKFSKSKMIHAVAKMVPAVDFLRKCFESERTFPKEIAMYKEVLPAYRILQQDAGVQEDDLFDGAPKFYGARLSLLGDEMVDEDAAILLENLSIDNYKIGNRITGMDLRHAKLVIQNLAKFHGLGIALKLKRPEFFEEMRNVGGSELINTTLFMYENIDSVCTELLGIPSVKQYTSSVRTTMEKSVKETYDLNEPFGTFIHDDLWTNNIMFCYNSMGVPEKVKFVDFQVFRYASPIRDLVFFILSSVVEDVIQSHFDELIDLYHQHLINTLEEVKCNIENYTRENFNLELRKNAPNKLIDTLFMFKAITKTKSEIQNSALVSPEEFLKLPGNEIFKKKVANTVLFYLARKWI</sequence>
<dbReference type="InterPro" id="IPR004119">
    <property type="entry name" value="EcKL"/>
</dbReference>
<name>A0AAJ7FSV3_CEPCN</name>
<dbReference type="Gene3D" id="3.90.1200.10">
    <property type="match status" value="1"/>
</dbReference>
<dbReference type="PANTHER" id="PTHR11012:SF55">
    <property type="entry name" value="BHLH DOMAIN-CONTAINING PROTEIN"/>
    <property type="match status" value="1"/>
</dbReference>
<dbReference type="RefSeq" id="XP_015606558.1">
    <property type="nucleotide sequence ID" value="XM_015751072.1"/>
</dbReference>
<dbReference type="SMART" id="SM00587">
    <property type="entry name" value="CHK"/>
    <property type="match status" value="1"/>
</dbReference>
<proteinExistence type="predicted"/>
<evidence type="ECO:0000313" key="5">
    <source>
        <dbReference type="RefSeq" id="XP_015606559.1"/>
    </source>
</evidence>
<dbReference type="InterPro" id="IPR011009">
    <property type="entry name" value="Kinase-like_dom_sf"/>
</dbReference>
<dbReference type="GeneID" id="107273168"/>
<gene>
    <name evidence="4 5" type="primary">LOC107273168</name>
</gene>
<dbReference type="KEGG" id="ccin:107273168"/>
<dbReference type="InterPro" id="IPR015897">
    <property type="entry name" value="CHK_kinase-like"/>
</dbReference>
<dbReference type="SUPFAM" id="SSF56112">
    <property type="entry name" value="Protein kinase-like (PK-like)"/>
    <property type="match status" value="1"/>
</dbReference>
<dbReference type="PANTHER" id="PTHR11012">
    <property type="entry name" value="PROTEIN KINASE-LIKE DOMAIN-CONTAINING"/>
    <property type="match status" value="1"/>
</dbReference>
<feature type="domain" description="CHK kinase-like" evidence="2">
    <location>
        <begin position="142"/>
        <end position="328"/>
    </location>
</feature>
<evidence type="ECO:0000313" key="3">
    <source>
        <dbReference type="Proteomes" id="UP000694920"/>
    </source>
</evidence>
<evidence type="ECO:0000256" key="1">
    <source>
        <dbReference type="SAM" id="Coils"/>
    </source>
</evidence>
<protein>
    <submittedName>
        <fullName evidence="4 5">Uncharacterized protein LOC107273168</fullName>
    </submittedName>
</protein>
<evidence type="ECO:0000259" key="2">
    <source>
        <dbReference type="SMART" id="SM00587"/>
    </source>
</evidence>
<dbReference type="Pfam" id="PF02958">
    <property type="entry name" value="EcKL"/>
    <property type="match status" value="1"/>
</dbReference>